<keyword evidence="3" id="KW-0436">Ligase</keyword>
<evidence type="ECO:0000313" key="4">
    <source>
        <dbReference type="Proteomes" id="UP000198694"/>
    </source>
</evidence>
<keyword evidence="1 2" id="KW-0378">Hydrolase</keyword>
<gene>
    <name evidence="3" type="ORF">SAMN05216243_3209</name>
</gene>
<feature type="short sequence motif" description="HXTX 2" evidence="2">
    <location>
        <begin position="131"/>
        <end position="134"/>
    </location>
</feature>
<dbReference type="InterPro" id="IPR004175">
    <property type="entry name" value="RNA_CPDase"/>
</dbReference>
<sequence>MAGNSHYFIGVPIDGSILDSLIHAQNQLKENEQVAFKSWTHPSDMHITLKFLGPAADNTIERLINNLQQINQLESFSLTIGGTGFFGNPQSPRVVWAGVHKTSPLLTLQKSVEKVCEDTGFSAEQRPYRPHITLAKKWSGEQTTGELMGDEPPEQNMAITKFQLYQIHPSQTPKYEVIKEFKLK</sequence>
<comment type="catalytic activity">
    <reaction evidence="2">
        <text>a 3'-end 2',3'-cyclophospho-ribonucleotide-RNA + H2O = a 3'-end 2'-phospho-ribonucleotide-RNA + H(+)</text>
        <dbReference type="Rhea" id="RHEA:11828"/>
        <dbReference type="Rhea" id="RHEA-COMP:10464"/>
        <dbReference type="Rhea" id="RHEA-COMP:17353"/>
        <dbReference type="ChEBI" id="CHEBI:15377"/>
        <dbReference type="ChEBI" id="CHEBI:15378"/>
        <dbReference type="ChEBI" id="CHEBI:83064"/>
        <dbReference type="ChEBI" id="CHEBI:173113"/>
        <dbReference type="EC" id="3.1.4.58"/>
    </reaction>
</comment>
<feature type="short sequence motif" description="HXTX 1" evidence="2">
    <location>
        <begin position="46"/>
        <end position="49"/>
    </location>
</feature>
<comment type="similarity">
    <text evidence="2">Belongs to the 2H phosphoesterase superfamily. ThpR family.</text>
</comment>
<evidence type="ECO:0000256" key="1">
    <source>
        <dbReference type="ARBA" id="ARBA00022801"/>
    </source>
</evidence>
<dbReference type="PANTHER" id="PTHR35561:SF1">
    <property type="entry name" value="RNA 2',3'-CYCLIC PHOSPHODIESTERASE"/>
    <property type="match status" value="1"/>
</dbReference>
<dbReference type="GO" id="GO:0016874">
    <property type="term" value="F:ligase activity"/>
    <property type="evidence" value="ECO:0007669"/>
    <property type="project" value="UniProtKB-KW"/>
</dbReference>
<keyword evidence="4" id="KW-1185">Reference proteome</keyword>
<dbReference type="OrthoDB" id="9789350at2"/>
<dbReference type="GO" id="GO:0008664">
    <property type="term" value="F:RNA 2',3'-cyclic 3'-phosphodiesterase activity"/>
    <property type="evidence" value="ECO:0007669"/>
    <property type="project" value="UniProtKB-EC"/>
</dbReference>
<dbReference type="PANTHER" id="PTHR35561">
    <property type="entry name" value="RNA 2',3'-CYCLIC PHOSPHODIESTERASE"/>
    <property type="match status" value="1"/>
</dbReference>
<organism evidence="3 4">
    <name type="scientific">Sediminibacillus albus</name>
    <dbReference type="NCBI Taxonomy" id="407036"/>
    <lineage>
        <taxon>Bacteria</taxon>
        <taxon>Bacillati</taxon>
        <taxon>Bacillota</taxon>
        <taxon>Bacilli</taxon>
        <taxon>Bacillales</taxon>
        <taxon>Bacillaceae</taxon>
        <taxon>Sediminibacillus</taxon>
    </lineage>
</organism>
<dbReference type="HAMAP" id="MF_01940">
    <property type="entry name" value="RNA_CPDase"/>
    <property type="match status" value="1"/>
</dbReference>
<dbReference type="RefSeq" id="WP_093216320.1">
    <property type="nucleotide sequence ID" value="NZ_FNFL01000006.1"/>
</dbReference>
<proteinExistence type="inferred from homology"/>
<dbReference type="GO" id="GO:0004113">
    <property type="term" value="F:2',3'-cyclic-nucleotide 3'-phosphodiesterase activity"/>
    <property type="evidence" value="ECO:0007669"/>
    <property type="project" value="InterPro"/>
</dbReference>
<comment type="function">
    <text evidence="2">Hydrolyzes RNA 2',3'-cyclic phosphodiester to an RNA 2'-phosphomonoester.</text>
</comment>
<reference evidence="3 4" key="1">
    <citation type="submission" date="2016-10" db="EMBL/GenBank/DDBJ databases">
        <authorList>
            <person name="de Groot N.N."/>
        </authorList>
    </citation>
    <scope>NUCLEOTIDE SEQUENCE [LARGE SCALE GENOMIC DNA]</scope>
    <source>
        <strain evidence="3 4">CGMCC 1.6502</strain>
    </source>
</reference>
<dbReference type="AlphaFoldDB" id="A0A1G9C087"/>
<dbReference type="EMBL" id="FNFL01000006">
    <property type="protein sequence ID" value="SDK44615.1"/>
    <property type="molecule type" value="Genomic_DNA"/>
</dbReference>
<protein>
    <recommendedName>
        <fullName evidence="2">RNA 2',3'-cyclic phosphodiesterase</fullName>
        <shortName evidence="2">RNA 2',3'-CPDase</shortName>
        <ecNumber evidence="2">3.1.4.58</ecNumber>
    </recommendedName>
</protein>
<accession>A0A1G9C087</accession>
<dbReference type="Pfam" id="PF13563">
    <property type="entry name" value="2_5_RNA_ligase2"/>
    <property type="match status" value="1"/>
</dbReference>
<dbReference type="STRING" id="407036.SAMN05216243_3209"/>
<dbReference type="Proteomes" id="UP000198694">
    <property type="component" value="Unassembled WGS sequence"/>
</dbReference>
<feature type="active site" description="Proton donor" evidence="2">
    <location>
        <position position="46"/>
    </location>
</feature>
<evidence type="ECO:0000256" key="2">
    <source>
        <dbReference type="HAMAP-Rule" id="MF_01940"/>
    </source>
</evidence>
<feature type="active site" description="Proton acceptor" evidence="2">
    <location>
        <position position="131"/>
    </location>
</feature>
<evidence type="ECO:0000313" key="3">
    <source>
        <dbReference type="EMBL" id="SDK44615.1"/>
    </source>
</evidence>
<dbReference type="SUPFAM" id="SSF55144">
    <property type="entry name" value="LigT-like"/>
    <property type="match status" value="1"/>
</dbReference>
<dbReference type="Gene3D" id="3.90.1140.10">
    <property type="entry name" value="Cyclic phosphodiesterase"/>
    <property type="match status" value="1"/>
</dbReference>
<name>A0A1G9C087_9BACI</name>
<dbReference type="InterPro" id="IPR009097">
    <property type="entry name" value="Cyclic_Pdiesterase"/>
</dbReference>
<dbReference type="EC" id="3.1.4.58" evidence="2"/>
<dbReference type="NCBIfam" id="TIGR02258">
    <property type="entry name" value="2_5_ligase"/>
    <property type="match status" value="1"/>
</dbReference>